<evidence type="ECO:0000256" key="1">
    <source>
        <dbReference type="SAM" id="MobiDB-lite"/>
    </source>
</evidence>
<reference evidence="3" key="1">
    <citation type="journal article" date="2019" name="Int. J. Syst. Evol. Microbiol.">
        <title>The Global Catalogue of Microorganisms (GCM) 10K type strain sequencing project: providing services to taxonomists for standard genome sequencing and annotation.</title>
        <authorList>
            <consortium name="The Broad Institute Genomics Platform"/>
            <consortium name="The Broad Institute Genome Sequencing Center for Infectious Disease"/>
            <person name="Wu L."/>
            <person name="Ma J."/>
        </authorList>
    </citation>
    <scope>NUCLEOTIDE SEQUENCE [LARGE SCALE GENOMIC DNA]</scope>
    <source>
        <strain evidence="3">CGMCC 4.7676</strain>
    </source>
</reference>
<evidence type="ECO:0000313" key="3">
    <source>
        <dbReference type="Proteomes" id="UP001595645"/>
    </source>
</evidence>
<dbReference type="RefSeq" id="WP_378241608.1">
    <property type="nucleotide sequence ID" value="NZ_JBHRWK010000041.1"/>
</dbReference>
<organism evidence="2 3">
    <name type="scientific">Amycolatopsis speibonae</name>
    <dbReference type="NCBI Taxonomy" id="1450224"/>
    <lineage>
        <taxon>Bacteria</taxon>
        <taxon>Bacillati</taxon>
        <taxon>Actinomycetota</taxon>
        <taxon>Actinomycetes</taxon>
        <taxon>Pseudonocardiales</taxon>
        <taxon>Pseudonocardiaceae</taxon>
        <taxon>Amycolatopsis</taxon>
    </lineage>
</organism>
<feature type="region of interest" description="Disordered" evidence="1">
    <location>
        <begin position="97"/>
        <end position="119"/>
    </location>
</feature>
<accession>A0ABV7P4G1</accession>
<gene>
    <name evidence="2" type="ORF">ACFOSH_25650</name>
</gene>
<dbReference type="Proteomes" id="UP001595645">
    <property type="component" value="Unassembled WGS sequence"/>
</dbReference>
<evidence type="ECO:0000313" key="2">
    <source>
        <dbReference type="EMBL" id="MFC3452834.1"/>
    </source>
</evidence>
<keyword evidence="3" id="KW-1185">Reference proteome</keyword>
<protein>
    <submittedName>
        <fullName evidence="2">Uncharacterized protein</fullName>
    </submittedName>
</protein>
<comment type="caution">
    <text evidence="2">The sequence shown here is derived from an EMBL/GenBank/DDBJ whole genome shotgun (WGS) entry which is preliminary data.</text>
</comment>
<proteinExistence type="predicted"/>
<sequence>MAKLDDEAQQEREVRLITQRILAKHLKPGGVSTRPAKTFWKGIDLDLTGATLIKLDLLGCQINTARSTERPSKAARSSTKRHFLTDVLACPRKPPLLPSSVGLSAEPDVVNGAGSGELQ</sequence>
<dbReference type="EMBL" id="JBHRWK010000041">
    <property type="protein sequence ID" value="MFC3452834.1"/>
    <property type="molecule type" value="Genomic_DNA"/>
</dbReference>
<name>A0ABV7P4G1_9PSEU</name>